<protein>
    <recommendedName>
        <fullName evidence="3">SPOR domain-containing protein</fullName>
    </recommendedName>
</protein>
<name>A0A1I9SET0_9CAUD</name>
<proteinExistence type="predicted"/>
<accession>A0A1I9SET0</accession>
<gene>
    <name evidence="1" type="ORF">kpv52_13</name>
</gene>
<dbReference type="OrthoDB" id="38482at10239"/>
<dbReference type="EMBL" id="KX237516">
    <property type="protein sequence ID" value="AOZ65357.1"/>
    <property type="molecule type" value="Genomic_DNA"/>
</dbReference>
<evidence type="ECO:0008006" key="3">
    <source>
        <dbReference type="Google" id="ProtNLM"/>
    </source>
</evidence>
<reference evidence="1 2" key="1">
    <citation type="submission" date="2016-05" db="EMBL/GenBank/DDBJ databases">
        <title>Complete genome sequence of bacteriophage vB_KpnM_KpV52 lytic for Klebsiella pneumoniae.</title>
        <authorList>
            <person name="Komisarova E.V."/>
            <person name="Krasilnikova V.M."/>
            <person name="Kislichkina A.A."/>
            <person name="Myakinina V.P."/>
            <person name="Volozhantsev N.V."/>
        </authorList>
    </citation>
    <scope>NUCLEOTIDE SEQUENCE [LARGE SCALE GENOMIC DNA]</scope>
</reference>
<evidence type="ECO:0000313" key="2">
    <source>
        <dbReference type="Proteomes" id="UP000222016"/>
    </source>
</evidence>
<organism evidence="1 2">
    <name type="scientific">Klebsiella phage vB_KpnM_KpV52</name>
    <dbReference type="NCBI Taxonomy" id="1912321"/>
    <lineage>
        <taxon>Viruses</taxon>
        <taxon>Duplodnaviria</taxon>
        <taxon>Heunggongvirae</taxon>
        <taxon>Uroviricota</taxon>
        <taxon>Caudoviricetes</taxon>
        <taxon>Jameshumphriesvirinae</taxon>
        <taxon>Sircambvirus</taxon>
        <taxon>Sircambvirus KpV52</taxon>
        <taxon>Jedunavirus KpV80</taxon>
    </lineage>
</organism>
<keyword evidence="2" id="KW-1185">Reference proteome</keyword>
<evidence type="ECO:0000313" key="1">
    <source>
        <dbReference type="EMBL" id="AOZ65357.1"/>
    </source>
</evidence>
<sequence>MPVYMRLRSNGTTLVFGLYDSRAEAERVCNVLKALNDAWEFYI</sequence>
<dbReference type="Proteomes" id="UP000222016">
    <property type="component" value="Genome"/>
</dbReference>